<evidence type="ECO:0000313" key="2">
    <source>
        <dbReference type="EMBL" id="KAK7434638.1"/>
    </source>
</evidence>
<evidence type="ECO:0000313" key="3">
    <source>
        <dbReference type="Proteomes" id="UP001498398"/>
    </source>
</evidence>
<keyword evidence="1" id="KW-0732">Signal</keyword>
<evidence type="ECO:0000256" key="1">
    <source>
        <dbReference type="SAM" id="SignalP"/>
    </source>
</evidence>
<protein>
    <submittedName>
        <fullName evidence="2">Uncharacterized protein</fullName>
    </submittedName>
</protein>
<comment type="caution">
    <text evidence="2">The sequence shown here is derived from an EMBL/GenBank/DDBJ whole genome shotgun (WGS) entry which is preliminary data.</text>
</comment>
<name>A0ABR1IJR0_9AGAR</name>
<dbReference type="Proteomes" id="UP001498398">
    <property type="component" value="Unassembled WGS sequence"/>
</dbReference>
<feature type="chain" id="PRO_5046184247" evidence="1">
    <location>
        <begin position="21"/>
        <end position="167"/>
    </location>
</feature>
<gene>
    <name evidence="2" type="ORF">VKT23_020104</name>
</gene>
<proteinExistence type="predicted"/>
<feature type="signal peptide" evidence="1">
    <location>
        <begin position="1"/>
        <end position="20"/>
    </location>
</feature>
<keyword evidence="3" id="KW-1185">Reference proteome</keyword>
<sequence length="167" mass="17337">MLSKMLVTLTLAAVGVSAAALTIPERRQISSQHGTLVAPTTGDQVTSGGTVPFQYADSNWCHNGYTPIGVWLTDYQPTTADVNTTTGVFDEGKFAHFFGNFLVPNFGLPVLTGSTPPPSSLTLPDMSGSFAEGSELFLAVVETANSCPPGVGVPPQYGLTGTSLVLA</sequence>
<reference evidence="2 3" key="1">
    <citation type="submission" date="2024-01" db="EMBL/GenBank/DDBJ databases">
        <title>A draft genome for the cacao thread blight pathogen Marasmiellus scandens.</title>
        <authorList>
            <person name="Baruah I.K."/>
            <person name="Leung J."/>
            <person name="Bukari Y."/>
            <person name="Amoako-Attah I."/>
            <person name="Meinhardt L.W."/>
            <person name="Bailey B.A."/>
            <person name="Cohen S.P."/>
        </authorList>
    </citation>
    <scope>NUCLEOTIDE SEQUENCE [LARGE SCALE GENOMIC DNA]</scope>
    <source>
        <strain evidence="2 3">GH-19</strain>
    </source>
</reference>
<organism evidence="2 3">
    <name type="scientific">Marasmiellus scandens</name>
    <dbReference type="NCBI Taxonomy" id="2682957"/>
    <lineage>
        <taxon>Eukaryota</taxon>
        <taxon>Fungi</taxon>
        <taxon>Dikarya</taxon>
        <taxon>Basidiomycota</taxon>
        <taxon>Agaricomycotina</taxon>
        <taxon>Agaricomycetes</taxon>
        <taxon>Agaricomycetidae</taxon>
        <taxon>Agaricales</taxon>
        <taxon>Marasmiineae</taxon>
        <taxon>Omphalotaceae</taxon>
        <taxon>Marasmiellus</taxon>
    </lineage>
</organism>
<accession>A0ABR1IJR0</accession>
<dbReference type="EMBL" id="JBANRG010000120">
    <property type="protein sequence ID" value="KAK7434638.1"/>
    <property type="molecule type" value="Genomic_DNA"/>
</dbReference>